<dbReference type="CDD" id="cd07826">
    <property type="entry name" value="SRPBCC_CalC_Aha1-like_9"/>
    <property type="match status" value="1"/>
</dbReference>
<dbReference type="InterPro" id="IPR013538">
    <property type="entry name" value="ASHA1/2-like_C"/>
</dbReference>
<dbReference type="SUPFAM" id="SSF55961">
    <property type="entry name" value="Bet v1-like"/>
    <property type="match status" value="1"/>
</dbReference>
<dbReference type="Gene3D" id="3.30.530.20">
    <property type="match status" value="1"/>
</dbReference>
<dbReference type="InterPro" id="IPR023393">
    <property type="entry name" value="START-like_dom_sf"/>
</dbReference>
<evidence type="ECO:0000256" key="1">
    <source>
        <dbReference type="ARBA" id="ARBA00006817"/>
    </source>
</evidence>
<accession>A0A918H464</accession>
<comment type="caution">
    <text evidence="3">The sequence shown here is derived from an EMBL/GenBank/DDBJ whole genome shotgun (WGS) entry which is preliminary data.</text>
</comment>
<feature type="domain" description="Activator of Hsp90 ATPase homologue 1/2-like C-terminal" evidence="2">
    <location>
        <begin position="24"/>
        <end position="156"/>
    </location>
</feature>
<evidence type="ECO:0000259" key="2">
    <source>
        <dbReference type="Pfam" id="PF08327"/>
    </source>
</evidence>
<sequence>MTTQSTTKLTTPSERELVITRDFAAPRERVFEAWTKPEQVRQWYGLSSLTTTVCDIDLRVGGAWRWGQKAPDGQEIVFSGMYEEITPPERLVYTELFELMPGPPIHVTLTFEEKGDGVTRLRSTSVWPSAEIRDQALATGMEAGVAEEYDRLATFLARV</sequence>
<keyword evidence="4" id="KW-1185">Reference proteome</keyword>
<proteinExistence type="inferred from homology"/>
<reference evidence="3" key="2">
    <citation type="submission" date="2020-09" db="EMBL/GenBank/DDBJ databases">
        <authorList>
            <person name="Sun Q."/>
            <person name="Ohkuma M."/>
        </authorList>
    </citation>
    <scope>NUCLEOTIDE SEQUENCE</scope>
    <source>
        <strain evidence="3">JCM 3172</strain>
    </source>
</reference>
<dbReference type="EMBL" id="BMQQ01000011">
    <property type="protein sequence ID" value="GGT37373.1"/>
    <property type="molecule type" value="Genomic_DNA"/>
</dbReference>
<gene>
    <name evidence="3" type="ORF">GCM10014713_33920</name>
</gene>
<comment type="similarity">
    <text evidence="1">Belongs to the AHA1 family.</text>
</comment>
<name>A0A918H464_9ACTN</name>
<dbReference type="Proteomes" id="UP000619486">
    <property type="component" value="Unassembled WGS sequence"/>
</dbReference>
<dbReference type="Pfam" id="PF08327">
    <property type="entry name" value="AHSA1"/>
    <property type="match status" value="1"/>
</dbReference>
<dbReference type="AlphaFoldDB" id="A0A918H464"/>
<dbReference type="RefSeq" id="WP_229833004.1">
    <property type="nucleotide sequence ID" value="NZ_BMQQ01000011.1"/>
</dbReference>
<evidence type="ECO:0000313" key="4">
    <source>
        <dbReference type="Proteomes" id="UP000619486"/>
    </source>
</evidence>
<organism evidence="3 4">
    <name type="scientific">Streptomyces purpureus</name>
    <dbReference type="NCBI Taxonomy" id="1951"/>
    <lineage>
        <taxon>Bacteria</taxon>
        <taxon>Bacillati</taxon>
        <taxon>Actinomycetota</taxon>
        <taxon>Actinomycetes</taxon>
        <taxon>Kitasatosporales</taxon>
        <taxon>Streptomycetaceae</taxon>
        <taxon>Streptomyces</taxon>
    </lineage>
</organism>
<protein>
    <submittedName>
        <fullName evidence="3">ATPase</fullName>
    </submittedName>
</protein>
<evidence type="ECO:0000313" key="3">
    <source>
        <dbReference type="EMBL" id="GGT37373.1"/>
    </source>
</evidence>
<reference evidence="3" key="1">
    <citation type="journal article" date="2014" name="Int. J. Syst. Evol. Microbiol.">
        <title>Complete genome sequence of Corynebacterium casei LMG S-19264T (=DSM 44701T), isolated from a smear-ripened cheese.</title>
        <authorList>
            <consortium name="US DOE Joint Genome Institute (JGI-PGF)"/>
            <person name="Walter F."/>
            <person name="Albersmeier A."/>
            <person name="Kalinowski J."/>
            <person name="Ruckert C."/>
        </authorList>
    </citation>
    <scope>NUCLEOTIDE SEQUENCE</scope>
    <source>
        <strain evidence="3">JCM 3172</strain>
    </source>
</reference>